<protein>
    <submittedName>
        <fullName evidence="1">Uncharacterized protein</fullName>
    </submittedName>
</protein>
<gene>
    <name evidence="1" type="ORF">SAMN05660199_01936</name>
</gene>
<dbReference type="RefSeq" id="WP_091243876.1">
    <property type="nucleotide sequence ID" value="NZ_FNIR01000005.1"/>
</dbReference>
<sequence>MAEDGDGDGDPFVRQLAWLVDRAGGKEALVRASGNRVGLRTLDTWSRGGYPRTSVSGAVRDLDAWALAQDFGYPDAAGAPRLVSSCGTARVVPPPVVAGGQPTGVPTVHRARRWWALAAAQVAVVAGTVAVTLAVVDGGTGAPAAAGASAAPTVAVPGLLPSQGDGEPRPQTVGADGVNTFADPRGLTVGGGAVPAGTVVDVRCRIAAAPMPSAGLDGWWYLVDSGPWAGLWAAADGFVGGRSPGDDGGYPTDLDVPVCTAAFTWSPGR</sequence>
<dbReference type="OrthoDB" id="5179086at2"/>
<name>A0A1H0JCF2_9ACTN</name>
<evidence type="ECO:0000313" key="1">
    <source>
        <dbReference type="EMBL" id="SDO41428.1"/>
    </source>
</evidence>
<dbReference type="STRING" id="1052260.SAMN05660199_01936"/>
<reference evidence="2" key="1">
    <citation type="submission" date="2016-10" db="EMBL/GenBank/DDBJ databases">
        <authorList>
            <person name="Varghese N."/>
            <person name="Submissions S."/>
        </authorList>
    </citation>
    <scope>NUCLEOTIDE SEQUENCE [LARGE SCALE GENOMIC DNA]</scope>
    <source>
        <strain evidence="2">DSM 45843</strain>
    </source>
</reference>
<proteinExistence type="predicted"/>
<organism evidence="1 2">
    <name type="scientific">Klenkia soli</name>
    <dbReference type="NCBI Taxonomy" id="1052260"/>
    <lineage>
        <taxon>Bacteria</taxon>
        <taxon>Bacillati</taxon>
        <taxon>Actinomycetota</taxon>
        <taxon>Actinomycetes</taxon>
        <taxon>Geodermatophilales</taxon>
        <taxon>Geodermatophilaceae</taxon>
        <taxon>Klenkia</taxon>
    </lineage>
</organism>
<accession>A0A1H0JCF2</accession>
<dbReference type="Proteomes" id="UP000199088">
    <property type="component" value="Unassembled WGS sequence"/>
</dbReference>
<dbReference type="EMBL" id="FNIR01000005">
    <property type="protein sequence ID" value="SDO41428.1"/>
    <property type="molecule type" value="Genomic_DNA"/>
</dbReference>
<dbReference type="AlphaFoldDB" id="A0A1H0JCF2"/>
<evidence type="ECO:0000313" key="2">
    <source>
        <dbReference type="Proteomes" id="UP000199088"/>
    </source>
</evidence>
<keyword evidence="2" id="KW-1185">Reference proteome</keyword>